<name>A0A1H8G9F2_9FIRM</name>
<dbReference type="NCBIfam" id="TIGR00374">
    <property type="entry name" value="flippase-like domain"/>
    <property type="match status" value="1"/>
</dbReference>
<keyword evidence="4 6" id="KW-1133">Transmembrane helix</keyword>
<evidence type="ECO:0000313" key="8">
    <source>
        <dbReference type="Proteomes" id="UP000199512"/>
    </source>
</evidence>
<sequence length="343" mass="37787">MEGLQNKKSQLLGIGFMIILMIAAVAYVLKDESLTDVINAIHTVKPIYIIVGIIFMLGYISCEGINIWIILKALDKKTTLKDCIGYAFVGFYFSSITPSSSGGQPAQVYFMKRKGISIMSSSLCLMIILFAHQIVIVAYAAIALFVRPDFTVAHKAGFHILIAFGVISNAAIIIGILLLIFYPKIVSKIINALGKFLYKVSIIKNKDKMREKIASSMEEYSAGAKYMKENPRVMINVTLVTIVQVTLMFLVPYVIYIGFGLKKFGPLELILTQAVLNIAVSSLPLPGSVGASESIFVDIFRSFFGKFVIPGMLLTRIANFYAVLVISGLVSLKVYMEKKKVTS</sequence>
<evidence type="ECO:0000256" key="3">
    <source>
        <dbReference type="ARBA" id="ARBA00022692"/>
    </source>
</evidence>
<protein>
    <recommendedName>
        <fullName evidence="6">Phosphatidylglycerol lysyltransferase</fullName>
        <ecNumber evidence="6">2.3.2.3</ecNumber>
    </recommendedName>
    <alternativeName>
        <fullName evidence="6">Lysylphosphatidylglycerol synthase</fullName>
    </alternativeName>
</protein>
<evidence type="ECO:0000256" key="1">
    <source>
        <dbReference type="ARBA" id="ARBA00004651"/>
    </source>
</evidence>
<dbReference type="Proteomes" id="UP000199512">
    <property type="component" value="Unassembled WGS sequence"/>
</dbReference>
<dbReference type="InterPro" id="IPR022791">
    <property type="entry name" value="L-PG_synthase/AglD"/>
</dbReference>
<comment type="catalytic activity">
    <reaction evidence="6">
        <text>L-lysyl-tRNA(Lys) + a 1,2-diacyl-sn-glycero-3-phospho-(1'-sn-glycerol) = a 1,2-diacyl-sn-glycero-3-phospho-1'-(3'-O-L-lysyl)-sn-glycerol + tRNA(Lys)</text>
        <dbReference type="Rhea" id="RHEA:10668"/>
        <dbReference type="Rhea" id="RHEA-COMP:9696"/>
        <dbReference type="Rhea" id="RHEA-COMP:9697"/>
        <dbReference type="ChEBI" id="CHEBI:64716"/>
        <dbReference type="ChEBI" id="CHEBI:75792"/>
        <dbReference type="ChEBI" id="CHEBI:78442"/>
        <dbReference type="ChEBI" id="CHEBI:78529"/>
        <dbReference type="EC" id="2.3.2.3"/>
    </reaction>
</comment>
<proteinExistence type="inferred from homology"/>
<evidence type="ECO:0000313" key="7">
    <source>
        <dbReference type="EMBL" id="SEN40613.1"/>
    </source>
</evidence>
<feature type="transmembrane region" description="Helical" evidence="6">
    <location>
        <begin position="123"/>
        <end position="146"/>
    </location>
</feature>
<comment type="subcellular location">
    <subcellularLocation>
        <location evidence="1 6">Cell membrane</location>
        <topology evidence="1 6">Multi-pass membrane protein</topology>
    </subcellularLocation>
</comment>
<dbReference type="GO" id="GO:0050071">
    <property type="term" value="F:phosphatidylglycerol lysyltransferase activity"/>
    <property type="evidence" value="ECO:0007669"/>
    <property type="project" value="UniProtKB-EC"/>
</dbReference>
<feature type="transmembrane region" description="Helical" evidence="6">
    <location>
        <begin position="158"/>
        <end position="182"/>
    </location>
</feature>
<feature type="transmembrane region" description="Helical" evidence="6">
    <location>
        <begin position="317"/>
        <end position="336"/>
    </location>
</feature>
<evidence type="ECO:0000256" key="5">
    <source>
        <dbReference type="ARBA" id="ARBA00023136"/>
    </source>
</evidence>
<dbReference type="EC" id="2.3.2.3" evidence="6"/>
<comment type="similarity">
    <text evidence="6">Belongs to the LPG synthase family.</text>
</comment>
<keyword evidence="6" id="KW-0443">Lipid metabolism</keyword>
<dbReference type="STRING" id="215200.SAMN05216454_103118"/>
<dbReference type="PANTHER" id="PTHR37693:SF1">
    <property type="entry name" value="INTEGRAL MEMBRANE PROTEIN"/>
    <property type="match status" value="1"/>
</dbReference>
<evidence type="ECO:0000256" key="2">
    <source>
        <dbReference type="ARBA" id="ARBA00022475"/>
    </source>
</evidence>
<evidence type="ECO:0000256" key="6">
    <source>
        <dbReference type="RuleBase" id="RU363042"/>
    </source>
</evidence>
<dbReference type="GO" id="GO:0005886">
    <property type="term" value="C:plasma membrane"/>
    <property type="evidence" value="ECO:0007669"/>
    <property type="project" value="UniProtKB-SubCell"/>
</dbReference>
<reference evidence="7 8" key="1">
    <citation type="submission" date="2016-10" db="EMBL/GenBank/DDBJ databases">
        <authorList>
            <person name="de Groot N.N."/>
        </authorList>
    </citation>
    <scope>NUCLEOTIDE SEQUENCE [LARGE SCALE GENOMIC DNA]</scope>
    <source>
        <strain evidence="7 8">Calf135</strain>
    </source>
</reference>
<keyword evidence="6" id="KW-0808">Transferase</keyword>
<keyword evidence="2" id="KW-1003">Cell membrane</keyword>
<accession>A0A1H8G9F2</accession>
<dbReference type="GO" id="GO:0006629">
    <property type="term" value="P:lipid metabolic process"/>
    <property type="evidence" value="ECO:0007669"/>
    <property type="project" value="UniProtKB-KW"/>
</dbReference>
<feature type="transmembrane region" description="Helical" evidence="6">
    <location>
        <begin position="233"/>
        <end position="259"/>
    </location>
</feature>
<feature type="transmembrane region" description="Helical" evidence="6">
    <location>
        <begin position="49"/>
        <end position="71"/>
    </location>
</feature>
<evidence type="ECO:0000256" key="4">
    <source>
        <dbReference type="ARBA" id="ARBA00022989"/>
    </source>
</evidence>
<dbReference type="Pfam" id="PF03706">
    <property type="entry name" value="LPG_synthase_TM"/>
    <property type="match status" value="1"/>
</dbReference>
<keyword evidence="3 6" id="KW-0812">Transmembrane</keyword>
<keyword evidence="5 6" id="KW-0472">Membrane</keyword>
<dbReference type="AlphaFoldDB" id="A0A1H8G9F2"/>
<dbReference type="GO" id="GO:0046677">
    <property type="term" value="P:response to antibiotic"/>
    <property type="evidence" value="ECO:0007669"/>
    <property type="project" value="UniProtKB-KW"/>
</dbReference>
<comment type="function">
    <text evidence="6">Catalyzes the transfer of a lysyl group from L-lysyl-tRNA(Lys) to membrane-bound phosphatidylglycerol (PG), which produces lysylphosphatidylglycerol (LPG), a major component of the bacterial membrane with a positive net charge. LPG synthesis contributes to bacterial virulence as it is involved in the resistance mechanism against cationic antimicrobial peptides (CAMP) produces by the host's immune system (defensins, cathelicidins) and by the competing microorganisms.</text>
</comment>
<dbReference type="RefSeq" id="WP_091974590.1">
    <property type="nucleotide sequence ID" value="NZ_CAUWDX010000027.1"/>
</dbReference>
<dbReference type="PANTHER" id="PTHR37693">
    <property type="entry name" value="PHOSPHATIDYLGLYCEROL LYSYLTRANSFERASE"/>
    <property type="match status" value="1"/>
</dbReference>
<gene>
    <name evidence="6" type="primary">mprF</name>
    <name evidence="7" type="ORF">SAMN05216454_103118</name>
</gene>
<dbReference type="OrthoDB" id="9810654at2"/>
<keyword evidence="8" id="KW-1185">Reference proteome</keyword>
<feature type="transmembrane region" description="Helical" evidence="6">
    <location>
        <begin position="12"/>
        <end position="29"/>
    </location>
</feature>
<keyword evidence="6" id="KW-0046">Antibiotic resistance</keyword>
<dbReference type="EMBL" id="FODF01000003">
    <property type="protein sequence ID" value="SEN40613.1"/>
    <property type="molecule type" value="Genomic_DNA"/>
</dbReference>
<organism evidence="7 8">
    <name type="scientific">Peptostreptococcus russellii</name>
    <dbReference type="NCBI Taxonomy" id="215200"/>
    <lineage>
        <taxon>Bacteria</taxon>
        <taxon>Bacillati</taxon>
        <taxon>Bacillota</taxon>
        <taxon>Clostridia</taxon>
        <taxon>Peptostreptococcales</taxon>
        <taxon>Peptostreptococcaceae</taxon>
        <taxon>Peptostreptococcus</taxon>
    </lineage>
</organism>